<name>A0ACC2RFL5_9FUNG</name>
<comment type="caution">
    <text evidence="1">The sequence shown here is derived from an EMBL/GenBank/DDBJ whole genome shotgun (WGS) entry which is preliminary data.</text>
</comment>
<organism evidence="1 2">
    <name type="scientific">Entomophthora muscae</name>
    <dbReference type="NCBI Taxonomy" id="34485"/>
    <lineage>
        <taxon>Eukaryota</taxon>
        <taxon>Fungi</taxon>
        <taxon>Fungi incertae sedis</taxon>
        <taxon>Zoopagomycota</taxon>
        <taxon>Entomophthoromycotina</taxon>
        <taxon>Entomophthoromycetes</taxon>
        <taxon>Entomophthorales</taxon>
        <taxon>Entomophthoraceae</taxon>
        <taxon>Entomophthora</taxon>
    </lineage>
</organism>
<protein>
    <submittedName>
        <fullName evidence="1">Uncharacterized protein</fullName>
    </submittedName>
</protein>
<proteinExistence type="predicted"/>
<gene>
    <name evidence="1" type="ORF">DSO57_1030328</name>
</gene>
<dbReference type="Proteomes" id="UP001165960">
    <property type="component" value="Unassembled WGS sequence"/>
</dbReference>
<accession>A0ACC2RFL5</accession>
<dbReference type="EMBL" id="QTSX02007307">
    <property type="protein sequence ID" value="KAJ9048868.1"/>
    <property type="molecule type" value="Genomic_DNA"/>
</dbReference>
<evidence type="ECO:0000313" key="2">
    <source>
        <dbReference type="Proteomes" id="UP001165960"/>
    </source>
</evidence>
<keyword evidence="2" id="KW-1185">Reference proteome</keyword>
<sequence length="128" mass="13797">MGMCATSNISDYSTNLQQFTPQLPAVLATAASDSLAYLAPNGSTPINGVQSQLTATSNNLQPNRSHLSLFPRVFAVPPPQTPTYKLNNLAASIPSIPTKMSQPIKVPDVLFEDKVTSFNKPPDFRHKA</sequence>
<reference evidence="1" key="1">
    <citation type="submission" date="2022-04" db="EMBL/GenBank/DDBJ databases">
        <title>Genome of the entomopathogenic fungus Entomophthora muscae.</title>
        <authorList>
            <person name="Elya C."/>
            <person name="Lovett B.R."/>
            <person name="Lee E."/>
            <person name="Macias A.M."/>
            <person name="Hajek A.E."/>
            <person name="De Bivort B.L."/>
            <person name="Kasson M.T."/>
            <person name="De Fine Licht H.H."/>
            <person name="Stajich J.E."/>
        </authorList>
    </citation>
    <scope>NUCLEOTIDE SEQUENCE</scope>
    <source>
        <strain evidence="1">Berkeley</strain>
    </source>
</reference>
<evidence type="ECO:0000313" key="1">
    <source>
        <dbReference type="EMBL" id="KAJ9048868.1"/>
    </source>
</evidence>